<proteinExistence type="predicted"/>
<name>A0A414HN96_9FIRM</name>
<gene>
    <name evidence="2" type="ORF">DW775_16210</name>
</gene>
<accession>A0A414HN96</accession>
<feature type="domain" description="Knr4/Smi1-like" evidence="1">
    <location>
        <begin position="29"/>
        <end position="168"/>
    </location>
</feature>
<dbReference type="InterPro" id="IPR037883">
    <property type="entry name" value="Knr4/Smi1-like_sf"/>
</dbReference>
<organism evidence="2 3">
    <name type="scientific">Agathobacter rectalis</name>
    <dbReference type="NCBI Taxonomy" id="39491"/>
    <lineage>
        <taxon>Bacteria</taxon>
        <taxon>Bacillati</taxon>
        <taxon>Bacillota</taxon>
        <taxon>Clostridia</taxon>
        <taxon>Lachnospirales</taxon>
        <taxon>Lachnospiraceae</taxon>
        <taxon>Agathobacter</taxon>
    </lineage>
</organism>
<dbReference type="InterPro" id="IPR018958">
    <property type="entry name" value="Knr4/Smi1-like_dom"/>
</dbReference>
<dbReference type="EMBL" id="QSJS01000066">
    <property type="protein sequence ID" value="RHD88459.1"/>
    <property type="molecule type" value="Genomic_DNA"/>
</dbReference>
<dbReference type="SUPFAM" id="SSF160631">
    <property type="entry name" value="SMI1/KNR4-like"/>
    <property type="match status" value="1"/>
</dbReference>
<protein>
    <submittedName>
        <fullName evidence="2">SMI1/KNR4 family protein</fullName>
    </submittedName>
</protein>
<dbReference type="SMART" id="SM00860">
    <property type="entry name" value="SMI1_KNR4"/>
    <property type="match status" value="1"/>
</dbReference>
<sequence length="180" mass="20787">MIKMFKGFDFTDFWTEDEVHDWDDYMESTPSDELIAELEEELGYKLPGSYIWLMKQHNGGEPRNTAFPTKKPTSWADDHIAIQGIYGIGREKDCTICGNLGTKFMEEEWGYPDIGVAICDCPSAGHEMIFLDYRECGPQGEPKVSYVDQEMDYQIIVLADNFEDFIKGLISEDDYWDDED</sequence>
<evidence type="ECO:0000313" key="2">
    <source>
        <dbReference type="EMBL" id="RHD88459.1"/>
    </source>
</evidence>
<dbReference type="Proteomes" id="UP000284835">
    <property type="component" value="Unassembled WGS sequence"/>
</dbReference>
<dbReference type="Pfam" id="PF14568">
    <property type="entry name" value="SUKH_6"/>
    <property type="match status" value="1"/>
</dbReference>
<dbReference type="AlphaFoldDB" id="A0A414HN96"/>
<dbReference type="Gene3D" id="3.40.1580.10">
    <property type="entry name" value="SMI1/KNR4-like"/>
    <property type="match status" value="1"/>
</dbReference>
<evidence type="ECO:0000313" key="3">
    <source>
        <dbReference type="Proteomes" id="UP000284835"/>
    </source>
</evidence>
<reference evidence="2 3" key="1">
    <citation type="submission" date="2018-08" db="EMBL/GenBank/DDBJ databases">
        <title>A genome reference for cultivated species of the human gut microbiota.</title>
        <authorList>
            <person name="Zou Y."/>
            <person name="Xue W."/>
            <person name="Luo G."/>
        </authorList>
    </citation>
    <scope>NUCLEOTIDE SEQUENCE [LARGE SCALE GENOMIC DNA]</scope>
    <source>
        <strain evidence="2 3">AM30-13AC</strain>
    </source>
</reference>
<comment type="caution">
    <text evidence="2">The sequence shown here is derived from an EMBL/GenBank/DDBJ whole genome shotgun (WGS) entry which is preliminary data.</text>
</comment>
<evidence type="ECO:0000259" key="1">
    <source>
        <dbReference type="SMART" id="SM00860"/>
    </source>
</evidence>